<dbReference type="PROSITE" id="PS50109">
    <property type="entry name" value="HIS_KIN"/>
    <property type="match status" value="1"/>
</dbReference>
<dbReference type="InterPro" id="IPR003661">
    <property type="entry name" value="HisK_dim/P_dom"/>
</dbReference>
<dbReference type="InterPro" id="IPR036097">
    <property type="entry name" value="HisK_dim/P_sf"/>
</dbReference>
<keyword evidence="4" id="KW-0902">Two-component regulatory system</keyword>
<comment type="catalytic activity">
    <reaction evidence="1">
        <text>ATP + protein L-histidine = ADP + protein N-phospho-L-histidine.</text>
        <dbReference type="EC" id="2.7.13.3"/>
    </reaction>
</comment>
<dbReference type="Pfam" id="PF00072">
    <property type="entry name" value="Response_reg"/>
    <property type="match status" value="1"/>
</dbReference>
<evidence type="ECO:0000256" key="5">
    <source>
        <dbReference type="PROSITE-ProRule" id="PRU00169"/>
    </source>
</evidence>
<accession>A0A9W6IWL2</accession>
<evidence type="ECO:0000313" key="8">
    <source>
        <dbReference type="EMBL" id="GLK66480.1"/>
    </source>
</evidence>
<dbReference type="Gene3D" id="3.30.565.10">
    <property type="entry name" value="Histidine kinase-like ATPase, C-terminal domain"/>
    <property type="match status" value="1"/>
</dbReference>
<dbReference type="SUPFAM" id="SSF47384">
    <property type="entry name" value="Homodimeric domain of signal transducing histidine kinase"/>
    <property type="match status" value="1"/>
</dbReference>
<evidence type="ECO:0000256" key="1">
    <source>
        <dbReference type="ARBA" id="ARBA00000085"/>
    </source>
</evidence>
<dbReference type="RefSeq" id="WP_271166743.1">
    <property type="nucleotide sequence ID" value="NZ_BSFI01000001.1"/>
</dbReference>
<reference evidence="8" key="2">
    <citation type="submission" date="2023-01" db="EMBL/GenBank/DDBJ databases">
        <authorList>
            <person name="Sun Q."/>
            <person name="Evtushenko L."/>
        </authorList>
    </citation>
    <scope>NUCLEOTIDE SEQUENCE</scope>
    <source>
        <strain evidence="8">VKM B-2347</strain>
    </source>
</reference>
<keyword evidence="8" id="KW-0418">Kinase</keyword>
<dbReference type="Gene3D" id="1.10.287.130">
    <property type="match status" value="1"/>
</dbReference>
<dbReference type="CDD" id="cd17546">
    <property type="entry name" value="REC_hyHK_CKI1_RcsC-like"/>
    <property type="match status" value="1"/>
</dbReference>
<dbReference type="PANTHER" id="PTHR45339">
    <property type="entry name" value="HYBRID SIGNAL TRANSDUCTION HISTIDINE KINASE J"/>
    <property type="match status" value="1"/>
</dbReference>
<dbReference type="InterPro" id="IPR036890">
    <property type="entry name" value="HATPase_C_sf"/>
</dbReference>
<feature type="modified residue" description="4-aspartylphosphate" evidence="5">
    <location>
        <position position="292"/>
    </location>
</feature>
<dbReference type="EMBL" id="BSFI01000001">
    <property type="protein sequence ID" value="GLK66480.1"/>
    <property type="molecule type" value="Genomic_DNA"/>
</dbReference>
<dbReference type="InterPro" id="IPR005467">
    <property type="entry name" value="His_kinase_dom"/>
</dbReference>
<keyword evidence="8" id="KW-0808">Transferase</keyword>
<dbReference type="PANTHER" id="PTHR45339:SF1">
    <property type="entry name" value="HYBRID SIGNAL TRANSDUCTION HISTIDINE KINASE J"/>
    <property type="match status" value="1"/>
</dbReference>
<dbReference type="SMART" id="SM00387">
    <property type="entry name" value="HATPase_c"/>
    <property type="match status" value="1"/>
</dbReference>
<feature type="domain" description="Response regulatory" evidence="7">
    <location>
        <begin position="243"/>
        <end position="360"/>
    </location>
</feature>
<evidence type="ECO:0000259" key="7">
    <source>
        <dbReference type="PROSITE" id="PS50110"/>
    </source>
</evidence>
<dbReference type="SUPFAM" id="SSF52172">
    <property type="entry name" value="CheY-like"/>
    <property type="match status" value="1"/>
</dbReference>
<organism evidence="8 9">
    <name type="scientific">Hansschlegelia plantiphila</name>
    <dbReference type="NCBI Taxonomy" id="374655"/>
    <lineage>
        <taxon>Bacteria</taxon>
        <taxon>Pseudomonadati</taxon>
        <taxon>Pseudomonadota</taxon>
        <taxon>Alphaproteobacteria</taxon>
        <taxon>Hyphomicrobiales</taxon>
        <taxon>Methylopilaceae</taxon>
        <taxon>Hansschlegelia</taxon>
    </lineage>
</organism>
<dbReference type="SMART" id="SM00448">
    <property type="entry name" value="REC"/>
    <property type="match status" value="1"/>
</dbReference>
<dbReference type="InterPro" id="IPR001789">
    <property type="entry name" value="Sig_transdc_resp-reg_receiver"/>
</dbReference>
<dbReference type="SUPFAM" id="SSF55874">
    <property type="entry name" value="ATPase domain of HSP90 chaperone/DNA topoisomerase II/histidine kinase"/>
    <property type="match status" value="1"/>
</dbReference>
<evidence type="ECO:0000313" key="9">
    <source>
        <dbReference type="Proteomes" id="UP001143372"/>
    </source>
</evidence>
<protein>
    <recommendedName>
        <fullName evidence="2">histidine kinase</fullName>
        <ecNumber evidence="2">2.7.13.3</ecNumber>
    </recommendedName>
</protein>
<evidence type="ECO:0000256" key="2">
    <source>
        <dbReference type="ARBA" id="ARBA00012438"/>
    </source>
</evidence>
<sequence length="366" mass="38109">MTALPSTAKAPDAPQLIAEAAHEIRTPLGGILALADLLLAEDLTEIARGHATALKTAAEHLLGVATTLLGNAGSGRSEILDIDAFLSRAAPPLVARAALKGLTFRTRRAPGVPDRVLADESALWQIVDNLADNALRATDDGSIELAIERLEGDAASVTLRVALRDTGPGLGDEPDRLFEPYVQGDRAQGAAGLGLSVVARLAERMGGRAEAANLPRGGAEVAVVVKLGAVEAPTVQPAGRALKILVAEDNAVNQRVIATLLDHFGHSYDIVGDGDAAISRARTGAYDLVMMDAVMPRRDGLEATRAIRAFAGPAGQVRIVGVTARAFDHEIKAFRAAGADAVVTKPLSVAELWRAIDAGDERRKAG</sequence>
<dbReference type="EC" id="2.7.13.3" evidence="2"/>
<dbReference type="PROSITE" id="PS50110">
    <property type="entry name" value="RESPONSE_REGULATORY"/>
    <property type="match status" value="1"/>
</dbReference>
<dbReference type="Pfam" id="PF02518">
    <property type="entry name" value="HATPase_c"/>
    <property type="match status" value="1"/>
</dbReference>
<evidence type="ECO:0000256" key="4">
    <source>
        <dbReference type="ARBA" id="ARBA00023012"/>
    </source>
</evidence>
<name>A0A9W6IWL2_9HYPH</name>
<feature type="domain" description="Histidine kinase" evidence="6">
    <location>
        <begin position="19"/>
        <end position="229"/>
    </location>
</feature>
<dbReference type="Proteomes" id="UP001143372">
    <property type="component" value="Unassembled WGS sequence"/>
</dbReference>
<dbReference type="InterPro" id="IPR011006">
    <property type="entry name" value="CheY-like_superfamily"/>
</dbReference>
<reference evidence="8" key="1">
    <citation type="journal article" date="2014" name="Int. J. Syst. Evol. Microbiol.">
        <title>Complete genome sequence of Corynebacterium casei LMG S-19264T (=DSM 44701T), isolated from a smear-ripened cheese.</title>
        <authorList>
            <consortium name="US DOE Joint Genome Institute (JGI-PGF)"/>
            <person name="Walter F."/>
            <person name="Albersmeier A."/>
            <person name="Kalinowski J."/>
            <person name="Ruckert C."/>
        </authorList>
    </citation>
    <scope>NUCLEOTIDE SEQUENCE</scope>
    <source>
        <strain evidence="8">VKM B-2347</strain>
    </source>
</reference>
<dbReference type="Gene3D" id="3.40.50.2300">
    <property type="match status" value="1"/>
</dbReference>
<dbReference type="SMART" id="SM00388">
    <property type="entry name" value="HisKA"/>
    <property type="match status" value="1"/>
</dbReference>
<evidence type="ECO:0000256" key="3">
    <source>
        <dbReference type="ARBA" id="ARBA00022553"/>
    </source>
</evidence>
<keyword evidence="9" id="KW-1185">Reference proteome</keyword>
<dbReference type="InterPro" id="IPR004358">
    <property type="entry name" value="Sig_transdc_His_kin-like_C"/>
</dbReference>
<dbReference type="Pfam" id="PF00512">
    <property type="entry name" value="HisKA"/>
    <property type="match status" value="1"/>
</dbReference>
<keyword evidence="3 5" id="KW-0597">Phosphoprotein</keyword>
<dbReference type="PRINTS" id="PR00344">
    <property type="entry name" value="BCTRLSENSOR"/>
</dbReference>
<dbReference type="GO" id="GO:0000155">
    <property type="term" value="F:phosphorelay sensor kinase activity"/>
    <property type="evidence" value="ECO:0007669"/>
    <property type="project" value="InterPro"/>
</dbReference>
<dbReference type="AlphaFoldDB" id="A0A9W6IWL2"/>
<comment type="caution">
    <text evidence="8">The sequence shown here is derived from an EMBL/GenBank/DDBJ whole genome shotgun (WGS) entry which is preliminary data.</text>
</comment>
<evidence type="ECO:0000259" key="6">
    <source>
        <dbReference type="PROSITE" id="PS50109"/>
    </source>
</evidence>
<gene>
    <name evidence="8" type="ORF">GCM10008179_01180</name>
</gene>
<proteinExistence type="predicted"/>
<dbReference type="InterPro" id="IPR003594">
    <property type="entry name" value="HATPase_dom"/>
</dbReference>